<evidence type="ECO:0000313" key="2">
    <source>
        <dbReference type="EMBL" id="MPC23550.1"/>
    </source>
</evidence>
<feature type="compositionally biased region" description="Basic and acidic residues" evidence="1">
    <location>
        <begin position="98"/>
        <end position="115"/>
    </location>
</feature>
<dbReference type="EMBL" id="VSRR010001222">
    <property type="protein sequence ID" value="MPC23550.1"/>
    <property type="molecule type" value="Genomic_DNA"/>
</dbReference>
<organism evidence="2 3">
    <name type="scientific">Portunus trituberculatus</name>
    <name type="common">Swimming crab</name>
    <name type="synonym">Neptunus trituberculatus</name>
    <dbReference type="NCBI Taxonomy" id="210409"/>
    <lineage>
        <taxon>Eukaryota</taxon>
        <taxon>Metazoa</taxon>
        <taxon>Ecdysozoa</taxon>
        <taxon>Arthropoda</taxon>
        <taxon>Crustacea</taxon>
        <taxon>Multicrustacea</taxon>
        <taxon>Malacostraca</taxon>
        <taxon>Eumalacostraca</taxon>
        <taxon>Eucarida</taxon>
        <taxon>Decapoda</taxon>
        <taxon>Pleocyemata</taxon>
        <taxon>Brachyura</taxon>
        <taxon>Eubrachyura</taxon>
        <taxon>Portunoidea</taxon>
        <taxon>Portunidae</taxon>
        <taxon>Portuninae</taxon>
        <taxon>Portunus</taxon>
    </lineage>
</organism>
<reference evidence="2 3" key="1">
    <citation type="submission" date="2019-05" db="EMBL/GenBank/DDBJ databases">
        <title>Another draft genome of Portunus trituberculatus and its Hox gene families provides insights of decapod evolution.</title>
        <authorList>
            <person name="Jeong J.-H."/>
            <person name="Song I."/>
            <person name="Kim S."/>
            <person name="Choi T."/>
            <person name="Kim D."/>
            <person name="Ryu S."/>
            <person name="Kim W."/>
        </authorList>
    </citation>
    <scope>NUCLEOTIDE SEQUENCE [LARGE SCALE GENOMIC DNA]</scope>
    <source>
        <tissue evidence="2">Muscle</tissue>
    </source>
</reference>
<dbReference type="AlphaFoldDB" id="A0A5B7DPV3"/>
<accession>A0A5B7DPV3</accession>
<sequence length="126" mass="14146">MAALTHLSGHNWLHPPQVFSPGVERVSALIPNDSELDVQRYFLHRLVVGRASPALPHPPLPFSWLNHRAPTLGSQSGELALSVKRFITDSLLRLPGTEPKRGRGNGEEERREERKRGRGNCKYEVP</sequence>
<keyword evidence="3" id="KW-1185">Reference proteome</keyword>
<protein>
    <submittedName>
        <fullName evidence="2">Uncharacterized protein</fullName>
    </submittedName>
</protein>
<evidence type="ECO:0000256" key="1">
    <source>
        <dbReference type="SAM" id="MobiDB-lite"/>
    </source>
</evidence>
<feature type="region of interest" description="Disordered" evidence="1">
    <location>
        <begin position="94"/>
        <end position="126"/>
    </location>
</feature>
<comment type="caution">
    <text evidence="2">The sequence shown here is derived from an EMBL/GenBank/DDBJ whole genome shotgun (WGS) entry which is preliminary data.</text>
</comment>
<evidence type="ECO:0000313" key="3">
    <source>
        <dbReference type="Proteomes" id="UP000324222"/>
    </source>
</evidence>
<proteinExistence type="predicted"/>
<gene>
    <name evidence="2" type="ORF">E2C01_016605</name>
</gene>
<dbReference type="Proteomes" id="UP000324222">
    <property type="component" value="Unassembled WGS sequence"/>
</dbReference>
<name>A0A5B7DPV3_PORTR</name>